<proteinExistence type="predicted"/>
<reference evidence="3" key="1">
    <citation type="submission" date="2020-06" db="EMBL/GenBank/DDBJ databases">
        <title>Draft genome of Bugula neritina, a colonial animal packing powerful symbionts and potential medicines.</title>
        <authorList>
            <person name="Rayko M."/>
        </authorList>
    </citation>
    <scope>NUCLEOTIDE SEQUENCE [LARGE SCALE GENOMIC DNA]</scope>
    <source>
        <strain evidence="3">Kwan_BN1</strain>
    </source>
</reference>
<evidence type="ECO:0000313" key="4">
    <source>
        <dbReference type="Proteomes" id="UP000593567"/>
    </source>
</evidence>
<dbReference type="PROSITE" id="PS51125">
    <property type="entry name" value="NHL"/>
    <property type="match status" value="1"/>
</dbReference>
<keyword evidence="4" id="KW-1185">Reference proteome</keyword>
<keyword evidence="1" id="KW-0677">Repeat</keyword>
<dbReference type="Pfam" id="PF01436">
    <property type="entry name" value="NHL"/>
    <property type="match status" value="1"/>
</dbReference>
<accession>A0A7J7KDJ3</accession>
<name>A0A7J7KDJ3_BUGNE</name>
<gene>
    <name evidence="3" type="ORF">EB796_006015</name>
</gene>
<dbReference type="InterPro" id="IPR001258">
    <property type="entry name" value="NHL_repeat"/>
</dbReference>
<dbReference type="InterPro" id="IPR011042">
    <property type="entry name" value="6-blade_b-propeller_TolB-like"/>
</dbReference>
<feature type="repeat" description="NHL" evidence="2">
    <location>
        <begin position="199"/>
        <end position="242"/>
    </location>
</feature>
<evidence type="ECO:0000256" key="2">
    <source>
        <dbReference type="PROSITE-ProRule" id="PRU00504"/>
    </source>
</evidence>
<dbReference type="EMBL" id="VXIV02000846">
    <property type="protein sequence ID" value="KAF6035688.1"/>
    <property type="molecule type" value="Genomic_DNA"/>
</dbReference>
<dbReference type="Proteomes" id="UP000593567">
    <property type="component" value="Unassembled WGS sequence"/>
</dbReference>
<comment type="caution">
    <text evidence="3">The sequence shown here is derived from an EMBL/GenBank/DDBJ whole genome shotgun (WGS) entry which is preliminary data.</text>
</comment>
<dbReference type="AlphaFoldDB" id="A0A7J7KDJ3"/>
<dbReference type="Gene3D" id="2.120.10.30">
    <property type="entry name" value="TolB, C-terminal domain"/>
    <property type="match status" value="1"/>
</dbReference>
<evidence type="ECO:0000256" key="1">
    <source>
        <dbReference type="ARBA" id="ARBA00022737"/>
    </source>
</evidence>
<dbReference type="SUPFAM" id="SSF101898">
    <property type="entry name" value="NHL repeat"/>
    <property type="match status" value="1"/>
</dbReference>
<dbReference type="OrthoDB" id="6049135at2759"/>
<sequence>MFTENELDVNSNAAYIASLEDLPKTVFQDPKVNTQVEDCIEAVEVLEQYAQLAKQYQVCLQNELGSLHQRELLALEDINSLVEEMHAKLDDKKQKAVVQVKKIISAQRQHIGDRLEIMRNGTTFSIFTGEKDNWLSKLSKGENICLPKKSYVVPTTMVTITSGAGDVTLPNIDVETSITAFPVHLQEPVLLESVSMTCIKTLGTKGNKELQFKLPGGACVDSDSNLYVADEGNNRIQWISKDGVYLGSFTWVHDNHLISDVTFDPTTDKLIVPRAYSKHGKALQVCLLALKDGLLVSFAEYIIAF</sequence>
<protein>
    <submittedName>
        <fullName evidence="3">Uncharacterized protein</fullName>
    </submittedName>
</protein>
<evidence type="ECO:0000313" key="3">
    <source>
        <dbReference type="EMBL" id="KAF6035688.1"/>
    </source>
</evidence>
<organism evidence="3 4">
    <name type="scientific">Bugula neritina</name>
    <name type="common">Brown bryozoan</name>
    <name type="synonym">Sertularia neritina</name>
    <dbReference type="NCBI Taxonomy" id="10212"/>
    <lineage>
        <taxon>Eukaryota</taxon>
        <taxon>Metazoa</taxon>
        <taxon>Spiralia</taxon>
        <taxon>Lophotrochozoa</taxon>
        <taxon>Bryozoa</taxon>
        <taxon>Gymnolaemata</taxon>
        <taxon>Cheilostomatida</taxon>
        <taxon>Flustrina</taxon>
        <taxon>Buguloidea</taxon>
        <taxon>Bugulidae</taxon>
        <taxon>Bugula</taxon>
    </lineage>
</organism>